<proteinExistence type="predicted"/>
<reference evidence="1" key="1">
    <citation type="submission" date="2021-02" db="EMBL/GenBank/DDBJ databases">
        <authorList>
            <person name="Nowell W R."/>
        </authorList>
    </citation>
    <scope>NUCLEOTIDE SEQUENCE</scope>
</reference>
<evidence type="ECO:0000313" key="1">
    <source>
        <dbReference type="EMBL" id="CAF3982716.1"/>
    </source>
</evidence>
<organism evidence="1 2">
    <name type="scientific">Rotaria sordida</name>
    <dbReference type="NCBI Taxonomy" id="392033"/>
    <lineage>
        <taxon>Eukaryota</taxon>
        <taxon>Metazoa</taxon>
        <taxon>Spiralia</taxon>
        <taxon>Gnathifera</taxon>
        <taxon>Rotifera</taxon>
        <taxon>Eurotatoria</taxon>
        <taxon>Bdelloidea</taxon>
        <taxon>Philodinida</taxon>
        <taxon>Philodinidae</taxon>
        <taxon>Rotaria</taxon>
    </lineage>
</organism>
<dbReference type="AlphaFoldDB" id="A0A819MN67"/>
<sequence length="69" mass="7756">MTGELKLENAKWHVAETAAREQLLIITELHQSLSIANATTHAQHNLVHSSSRTTCINTPHLQQGHIFEF</sequence>
<dbReference type="EMBL" id="CAJOBD010004151">
    <property type="protein sequence ID" value="CAF3982716.1"/>
    <property type="molecule type" value="Genomic_DNA"/>
</dbReference>
<accession>A0A819MN67</accession>
<dbReference type="Proteomes" id="UP000663836">
    <property type="component" value="Unassembled WGS sequence"/>
</dbReference>
<evidence type="ECO:0000313" key="2">
    <source>
        <dbReference type="Proteomes" id="UP000663836"/>
    </source>
</evidence>
<gene>
    <name evidence="1" type="ORF">JBS370_LOCUS25272</name>
</gene>
<protein>
    <submittedName>
        <fullName evidence="1">Uncharacterized protein</fullName>
    </submittedName>
</protein>
<comment type="caution">
    <text evidence="1">The sequence shown here is derived from an EMBL/GenBank/DDBJ whole genome shotgun (WGS) entry which is preliminary data.</text>
</comment>
<name>A0A819MN67_9BILA</name>